<keyword evidence="9" id="KW-0807">Transducer</keyword>
<accession>A0ABD2WU98</accession>
<comment type="subcellular location">
    <subcellularLocation>
        <location evidence="1">Cell membrane</location>
        <topology evidence="1">Multi-pass membrane protein</topology>
    </subcellularLocation>
</comment>
<keyword evidence="12" id="KW-1185">Reference proteome</keyword>
<gene>
    <name evidence="11" type="ORF">TKK_009446</name>
</gene>
<dbReference type="AlphaFoldDB" id="A0ABD2WU98"/>
<keyword evidence="8" id="KW-0675">Receptor</keyword>
<dbReference type="PANTHER" id="PTHR21137:SF35">
    <property type="entry name" value="ODORANT RECEPTOR 19A-RELATED"/>
    <property type="match status" value="1"/>
</dbReference>
<evidence type="ECO:0000256" key="3">
    <source>
        <dbReference type="ARBA" id="ARBA00022606"/>
    </source>
</evidence>
<keyword evidence="5" id="KW-0552">Olfaction</keyword>
<evidence type="ECO:0000256" key="7">
    <source>
        <dbReference type="ARBA" id="ARBA00023136"/>
    </source>
</evidence>
<proteinExistence type="predicted"/>
<keyword evidence="2" id="KW-1003">Cell membrane</keyword>
<evidence type="ECO:0000313" key="11">
    <source>
        <dbReference type="EMBL" id="KAL3396557.1"/>
    </source>
</evidence>
<evidence type="ECO:0000256" key="1">
    <source>
        <dbReference type="ARBA" id="ARBA00004651"/>
    </source>
</evidence>
<dbReference type="GO" id="GO:0007165">
    <property type="term" value="P:signal transduction"/>
    <property type="evidence" value="ECO:0007669"/>
    <property type="project" value="UniProtKB-KW"/>
</dbReference>
<comment type="caution">
    <text evidence="11">The sequence shown here is derived from an EMBL/GenBank/DDBJ whole genome shotgun (WGS) entry which is preliminary data.</text>
</comment>
<evidence type="ECO:0000256" key="8">
    <source>
        <dbReference type="ARBA" id="ARBA00023170"/>
    </source>
</evidence>
<reference evidence="11 12" key="1">
    <citation type="journal article" date="2024" name="bioRxiv">
        <title>A reference genome for Trichogramma kaykai: A tiny desert-dwelling parasitoid wasp with competing sex-ratio distorters.</title>
        <authorList>
            <person name="Culotta J."/>
            <person name="Lindsey A.R."/>
        </authorList>
    </citation>
    <scope>NUCLEOTIDE SEQUENCE [LARGE SCALE GENOMIC DNA]</scope>
    <source>
        <strain evidence="11 12">KSX58</strain>
    </source>
</reference>
<feature type="transmembrane region" description="Helical" evidence="10">
    <location>
        <begin position="172"/>
        <end position="200"/>
    </location>
</feature>
<keyword evidence="6 10" id="KW-1133">Transmembrane helix</keyword>
<evidence type="ECO:0008006" key="13">
    <source>
        <dbReference type="Google" id="ProtNLM"/>
    </source>
</evidence>
<evidence type="ECO:0000256" key="4">
    <source>
        <dbReference type="ARBA" id="ARBA00022692"/>
    </source>
</evidence>
<evidence type="ECO:0000256" key="5">
    <source>
        <dbReference type="ARBA" id="ARBA00022725"/>
    </source>
</evidence>
<evidence type="ECO:0000256" key="9">
    <source>
        <dbReference type="ARBA" id="ARBA00023224"/>
    </source>
</evidence>
<keyword evidence="4 10" id="KW-0812">Transmembrane</keyword>
<feature type="transmembrane region" description="Helical" evidence="10">
    <location>
        <begin position="123"/>
        <end position="145"/>
    </location>
</feature>
<protein>
    <recommendedName>
        <fullName evidence="13">Odorant receptor</fullName>
    </recommendedName>
</protein>
<dbReference type="GO" id="GO:0005886">
    <property type="term" value="C:plasma membrane"/>
    <property type="evidence" value="ECO:0007669"/>
    <property type="project" value="UniProtKB-SubCell"/>
</dbReference>
<dbReference type="Proteomes" id="UP001627154">
    <property type="component" value="Unassembled WGS sequence"/>
</dbReference>
<feature type="transmembrane region" description="Helical" evidence="10">
    <location>
        <begin position="37"/>
        <end position="61"/>
    </location>
</feature>
<dbReference type="EMBL" id="JBJJXI010000070">
    <property type="protein sequence ID" value="KAL3396557.1"/>
    <property type="molecule type" value="Genomic_DNA"/>
</dbReference>
<keyword evidence="3" id="KW-0716">Sensory transduction</keyword>
<evidence type="ECO:0000256" key="10">
    <source>
        <dbReference type="SAM" id="Phobius"/>
    </source>
</evidence>
<feature type="transmembrane region" description="Helical" evidence="10">
    <location>
        <begin position="246"/>
        <end position="266"/>
    </location>
</feature>
<keyword evidence="7 10" id="KW-0472">Membrane</keyword>
<organism evidence="11 12">
    <name type="scientific">Trichogramma kaykai</name>
    <dbReference type="NCBI Taxonomy" id="54128"/>
    <lineage>
        <taxon>Eukaryota</taxon>
        <taxon>Metazoa</taxon>
        <taxon>Ecdysozoa</taxon>
        <taxon>Arthropoda</taxon>
        <taxon>Hexapoda</taxon>
        <taxon>Insecta</taxon>
        <taxon>Pterygota</taxon>
        <taxon>Neoptera</taxon>
        <taxon>Endopterygota</taxon>
        <taxon>Hymenoptera</taxon>
        <taxon>Apocrita</taxon>
        <taxon>Proctotrupomorpha</taxon>
        <taxon>Chalcidoidea</taxon>
        <taxon>Trichogrammatidae</taxon>
        <taxon>Trichogramma</taxon>
    </lineage>
</organism>
<evidence type="ECO:0000256" key="6">
    <source>
        <dbReference type="ARBA" id="ARBA00022989"/>
    </source>
</evidence>
<dbReference type="Pfam" id="PF02949">
    <property type="entry name" value="7tm_6"/>
    <property type="match status" value="1"/>
</dbReference>
<evidence type="ECO:0000313" key="12">
    <source>
        <dbReference type="Proteomes" id="UP001627154"/>
    </source>
</evidence>
<evidence type="ECO:0000256" key="2">
    <source>
        <dbReference type="ARBA" id="ARBA00022475"/>
    </source>
</evidence>
<dbReference type="InterPro" id="IPR004117">
    <property type="entry name" value="7tm6_olfct_rcpt"/>
</dbReference>
<sequence length="271" mass="31638">MSGFYIKATWSYRVLSFLGKSLTIWPLDRGQSKGLGLLLNCFWWFYLLNYVAILVPTFYGLYNNRRNIVSASYSWIESTVFTEAIAVMIFSRWQRSRLESLFRLAEKQLAVKKRRVVRFYANYYAIVYLATLAFYVCVVMMYIILEKPKTGNNELALSASYPFRLEDSPIKWLLWVNQAIVFVHAYIVANFDGIAVFLIFTCTDRLKQLDKHFRDSRSYEHLVACVREHNDVLALIKDTNRILRFMVLKTTAFFMSYVFGAGLQILNASLS</sequence>
<dbReference type="GO" id="GO:0007608">
    <property type="term" value="P:sensory perception of smell"/>
    <property type="evidence" value="ECO:0007669"/>
    <property type="project" value="UniProtKB-KW"/>
</dbReference>
<dbReference type="PANTHER" id="PTHR21137">
    <property type="entry name" value="ODORANT RECEPTOR"/>
    <property type="match status" value="1"/>
</dbReference>
<name>A0ABD2WU98_9HYME</name>